<proteinExistence type="predicted"/>
<comment type="caution">
    <text evidence="1">The sequence shown here is derived from an EMBL/GenBank/DDBJ whole genome shotgun (WGS) entry which is preliminary data.</text>
</comment>
<evidence type="ECO:0000313" key="1">
    <source>
        <dbReference type="EMBL" id="TYP97678.1"/>
    </source>
</evidence>
<name>A0A5S5DQL7_9SPHI</name>
<gene>
    <name evidence="1" type="ORF">BC792_102100</name>
</gene>
<dbReference type="AlphaFoldDB" id="A0A5S5DQL7"/>
<accession>A0A5S5DQL7</accession>
<dbReference type="OrthoDB" id="704304at2"/>
<keyword evidence="2" id="KW-1185">Reference proteome</keyword>
<evidence type="ECO:0000313" key="2">
    <source>
        <dbReference type="Proteomes" id="UP000325105"/>
    </source>
</evidence>
<sequence length="227" mass="25202">MNKLFKIAALAYTLIVGFTSCDKDEAPVDQEYQARVMVKDGETKKLADVSVSINTEGTISRHGAVYSLRNFRQFIIGEDGAVTENVAPQFYFNFKENDGVSAEDAMLTLNATQRNMDVVSNTSRGYTLSYIDKAFESVTAADNFTAAPDNKVGIVTPFSPEGTIGWSNYDMSVHHILPIANRTLIVSKDGALLFKFRINSIYSNETPNKESASDNYVYYSVDYQGFK</sequence>
<dbReference type="RefSeq" id="WP_148907335.1">
    <property type="nucleotide sequence ID" value="NZ_VNHX01000002.1"/>
</dbReference>
<reference evidence="1 2" key="1">
    <citation type="submission" date="2019-07" db="EMBL/GenBank/DDBJ databases">
        <title>Genomic Encyclopedia of Archaeal and Bacterial Type Strains, Phase II (KMG-II): from individual species to whole genera.</title>
        <authorList>
            <person name="Goeker M."/>
        </authorList>
    </citation>
    <scope>NUCLEOTIDE SEQUENCE [LARGE SCALE GENOMIC DNA]</scope>
    <source>
        <strain evidence="1 2">DSM 18850</strain>
    </source>
</reference>
<dbReference type="Proteomes" id="UP000325105">
    <property type="component" value="Unassembled WGS sequence"/>
</dbReference>
<protein>
    <recommendedName>
        <fullName evidence="3">Heme-binding HmuY-like protein</fullName>
    </recommendedName>
</protein>
<dbReference type="PROSITE" id="PS51257">
    <property type="entry name" value="PROKAR_LIPOPROTEIN"/>
    <property type="match status" value="1"/>
</dbReference>
<dbReference type="EMBL" id="VNHX01000002">
    <property type="protein sequence ID" value="TYP97678.1"/>
    <property type="molecule type" value="Genomic_DNA"/>
</dbReference>
<organism evidence="1 2">
    <name type="scientific">Sphingobacterium allocomposti</name>
    <dbReference type="NCBI Taxonomy" id="415956"/>
    <lineage>
        <taxon>Bacteria</taxon>
        <taxon>Pseudomonadati</taxon>
        <taxon>Bacteroidota</taxon>
        <taxon>Sphingobacteriia</taxon>
        <taxon>Sphingobacteriales</taxon>
        <taxon>Sphingobacteriaceae</taxon>
        <taxon>Sphingobacterium</taxon>
    </lineage>
</organism>
<evidence type="ECO:0008006" key="3">
    <source>
        <dbReference type="Google" id="ProtNLM"/>
    </source>
</evidence>